<dbReference type="Pfam" id="PF25597">
    <property type="entry name" value="SH3_retrovirus"/>
    <property type="match status" value="1"/>
</dbReference>
<feature type="domain" description="Retroviral polymerase SH3-like" evidence="1">
    <location>
        <begin position="22"/>
        <end position="52"/>
    </location>
</feature>
<dbReference type="OrthoDB" id="2640446at2759"/>
<gene>
    <name evidence="2" type="ORF">K435DRAFT_557309</name>
</gene>
<proteinExistence type="predicted"/>
<dbReference type="AlphaFoldDB" id="A0A4S8LBY6"/>
<keyword evidence="3" id="KW-1185">Reference proteome</keyword>
<sequence length="52" mass="5798">PFEAGTGLKPDFSKVPEWGAKAWVKDLKAGKLDARAKQGRFVGFDRESKGYR</sequence>
<feature type="non-terminal residue" evidence="2">
    <location>
        <position position="52"/>
    </location>
</feature>
<feature type="non-terminal residue" evidence="2">
    <location>
        <position position="1"/>
    </location>
</feature>
<evidence type="ECO:0000259" key="1">
    <source>
        <dbReference type="Pfam" id="PF25597"/>
    </source>
</evidence>
<reference evidence="2 3" key="1">
    <citation type="journal article" date="2019" name="Nat. Ecol. Evol.">
        <title>Megaphylogeny resolves global patterns of mushroom evolution.</title>
        <authorList>
            <person name="Varga T."/>
            <person name="Krizsan K."/>
            <person name="Foldi C."/>
            <person name="Dima B."/>
            <person name="Sanchez-Garcia M."/>
            <person name="Sanchez-Ramirez S."/>
            <person name="Szollosi G.J."/>
            <person name="Szarkandi J.G."/>
            <person name="Papp V."/>
            <person name="Albert L."/>
            <person name="Andreopoulos W."/>
            <person name="Angelini C."/>
            <person name="Antonin V."/>
            <person name="Barry K.W."/>
            <person name="Bougher N.L."/>
            <person name="Buchanan P."/>
            <person name="Buyck B."/>
            <person name="Bense V."/>
            <person name="Catcheside P."/>
            <person name="Chovatia M."/>
            <person name="Cooper J."/>
            <person name="Damon W."/>
            <person name="Desjardin D."/>
            <person name="Finy P."/>
            <person name="Geml J."/>
            <person name="Haridas S."/>
            <person name="Hughes K."/>
            <person name="Justo A."/>
            <person name="Karasinski D."/>
            <person name="Kautmanova I."/>
            <person name="Kiss B."/>
            <person name="Kocsube S."/>
            <person name="Kotiranta H."/>
            <person name="LaButti K.M."/>
            <person name="Lechner B.E."/>
            <person name="Liimatainen K."/>
            <person name="Lipzen A."/>
            <person name="Lukacs Z."/>
            <person name="Mihaltcheva S."/>
            <person name="Morgado L.N."/>
            <person name="Niskanen T."/>
            <person name="Noordeloos M.E."/>
            <person name="Ohm R.A."/>
            <person name="Ortiz-Santana B."/>
            <person name="Ovrebo C."/>
            <person name="Racz N."/>
            <person name="Riley R."/>
            <person name="Savchenko A."/>
            <person name="Shiryaev A."/>
            <person name="Soop K."/>
            <person name="Spirin V."/>
            <person name="Szebenyi C."/>
            <person name="Tomsovsky M."/>
            <person name="Tulloss R.E."/>
            <person name="Uehling J."/>
            <person name="Grigoriev I.V."/>
            <person name="Vagvolgyi C."/>
            <person name="Papp T."/>
            <person name="Martin F.M."/>
            <person name="Miettinen O."/>
            <person name="Hibbett D.S."/>
            <person name="Nagy L.G."/>
        </authorList>
    </citation>
    <scope>NUCLEOTIDE SEQUENCE [LARGE SCALE GENOMIC DNA]</scope>
    <source>
        <strain evidence="2 3">CBS 962.96</strain>
    </source>
</reference>
<evidence type="ECO:0000313" key="2">
    <source>
        <dbReference type="EMBL" id="THU85838.1"/>
    </source>
</evidence>
<accession>A0A4S8LBY6</accession>
<dbReference type="InterPro" id="IPR057670">
    <property type="entry name" value="SH3_retrovirus"/>
</dbReference>
<organism evidence="2 3">
    <name type="scientific">Dendrothele bispora (strain CBS 962.96)</name>
    <dbReference type="NCBI Taxonomy" id="1314807"/>
    <lineage>
        <taxon>Eukaryota</taxon>
        <taxon>Fungi</taxon>
        <taxon>Dikarya</taxon>
        <taxon>Basidiomycota</taxon>
        <taxon>Agaricomycotina</taxon>
        <taxon>Agaricomycetes</taxon>
        <taxon>Agaricomycetidae</taxon>
        <taxon>Agaricales</taxon>
        <taxon>Agaricales incertae sedis</taxon>
        <taxon>Dendrothele</taxon>
    </lineage>
</organism>
<evidence type="ECO:0000313" key="3">
    <source>
        <dbReference type="Proteomes" id="UP000297245"/>
    </source>
</evidence>
<dbReference type="Proteomes" id="UP000297245">
    <property type="component" value="Unassembled WGS sequence"/>
</dbReference>
<name>A0A4S8LBY6_DENBC</name>
<protein>
    <recommendedName>
        <fullName evidence="1">Retroviral polymerase SH3-like domain-containing protein</fullName>
    </recommendedName>
</protein>
<dbReference type="EMBL" id="ML179526">
    <property type="protein sequence ID" value="THU85838.1"/>
    <property type="molecule type" value="Genomic_DNA"/>
</dbReference>